<dbReference type="AlphaFoldDB" id="A0A1C3PFF5"/>
<sequence length="85" mass="8412">MLLGLAGAAGAVAAWRSGQGAAATLAVVVAAAGLYLAWAGYAADRRDAQAGPAPCWPPGWSCPSSTGSTRSTRSTRSIPVAATRP</sequence>
<evidence type="ECO:0000256" key="1">
    <source>
        <dbReference type="SAM" id="MobiDB-lite"/>
    </source>
</evidence>
<reference evidence="4" key="1">
    <citation type="submission" date="2016-02" db="EMBL/GenBank/DDBJ databases">
        <authorList>
            <person name="Wibberg D."/>
        </authorList>
    </citation>
    <scope>NUCLEOTIDE SEQUENCE [LARGE SCALE GENOMIC DNA]</scope>
</reference>
<proteinExistence type="predicted"/>
<dbReference type="EMBL" id="FLUV01002381">
    <property type="protein sequence ID" value="SBW28583.1"/>
    <property type="molecule type" value="Genomic_DNA"/>
</dbReference>
<evidence type="ECO:0000313" key="3">
    <source>
        <dbReference type="EMBL" id="SBW28583.1"/>
    </source>
</evidence>
<dbReference type="Proteomes" id="UP000199013">
    <property type="component" value="Unassembled WGS sequence"/>
</dbReference>
<organism evidence="3 4">
    <name type="scientific">Candidatus Protofrankia californiensis</name>
    <dbReference type="NCBI Taxonomy" id="1839754"/>
    <lineage>
        <taxon>Bacteria</taxon>
        <taxon>Bacillati</taxon>
        <taxon>Actinomycetota</taxon>
        <taxon>Actinomycetes</taxon>
        <taxon>Frankiales</taxon>
        <taxon>Frankiaceae</taxon>
        <taxon>Protofrankia</taxon>
    </lineage>
</organism>
<evidence type="ECO:0000313" key="4">
    <source>
        <dbReference type="Proteomes" id="UP000199013"/>
    </source>
</evidence>
<keyword evidence="2" id="KW-0812">Transmembrane</keyword>
<protein>
    <submittedName>
        <fullName evidence="3">Putative membrane protein</fullName>
    </submittedName>
</protein>
<feature type="transmembrane region" description="Helical" evidence="2">
    <location>
        <begin position="23"/>
        <end position="43"/>
    </location>
</feature>
<gene>
    <name evidence="3" type="ORF">FDG2_5747</name>
</gene>
<feature type="compositionally biased region" description="Low complexity" evidence="1">
    <location>
        <begin position="50"/>
        <end position="77"/>
    </location>
</feature>
<feature type="region of interest" description="Disordered" evidence="1">
    <location>
        <begin position="48"/>
        <end position="85"/>
    </location>
</feature>
<evidence type="ECO:0000256" key="2">
    <source>
        <dbReference type="SAM" id="Phobius"/>
    </source>
</evidence>
<keyword evidence="4" id="KW-1185">Reference proteome</keyword>
<accession>A0A1C3PFF5</accession>
<name>A0A1C3PFF5_9ACTN</name>
<keyword evidence="2" id="KW-1133">Transmembrane helix</keyword>
<keyword evidence="2" id="KW-0472">Membrane</keyword>